<dbReference type="PROSITE" id="PS50818">
    <property type="entry name" value="INTEIN_C_TER"/>
    <property type="match status" value="1"/>
</dbReference>
<evidence type="ECO:0000313" key="3">
    <source>
        <dbReference type="EMBL" id="KKP60159.1"/>
    </source>
</evidence>
<evidence type="ECO:0000259" key="2">
    <source>
        <dbReference type="SMART" id="SM00306"/>
    </source>
</evidence>
<feature type="domain" description="Hint" evidence="2">
    <location>
        <begin position="72"/>
        <end position="164"/>
    </location>
</feature>
<evidence type="ECO:0000259" key="1">
    <source>
        <dbReference type="SMART" id="SM00305"/>
    </source>
</evidence>
<dbReference type="SUPFAM" id="SSF51294">
    <property type="entry name" value="Hedgehog/intein (Hint) domain"/>
    <property type="match status" value="1"/>
</dbReference>
<proteinExistence type="predicted"/>
<dbReference type="InterPro" id="IPR030934">
    <property type="entry name" value="Intein_C"/>
</dbReference>
<dbReference type="PROSITE" id="PS50817">
    <property type="entry name" value="INTEIN_N_TER"/>
    <property type="match status" value="1"/>
</dbReference>
<comment type="caution">
    <text evidence="3">The sequence shown here is derived from an EMBL/GenBank/DDBJ whole genome shotgun (WGS) entry which is preliminary data.</text>
</comment>
<dbReference type="GO" id="GO:0016539">
    <property type="term" value="P:intein-mediated protein splicing"/>
    <property type="evidence" value="ECO:0007669"/>
    <property type="project" value="InterPro"/>
</dbReference>
<dbReference type="CDD" id="cd00081">
    <property type="entry name" value="Hint"/>
    <property type="match status" value="1"/>
</dbReference>
<feature type="domain" description="Hint" evidence="1">
    <location>
        <begin position="165"/>
        <end position="211"/>
    </location>
</feature>
<gene>
    <name evidence="3" type="ORF">UR56_C0029G0018</name>
</gene>
<dbReference type="SMART" id="SM00305">
    <property type="entry name" value="HintC"/>
    <property type="match status" value="1"/>
</dbReference>
<dbReference type="InterPro" id="IPR006141">
    <property type="entry name" value="Intein_N"/>
</dbReference>
<accession>A0A0G0ATD1</accession>
<evidence type="ECO:0000313" key="4">
    <source>
        <dbReference type="Proteomes" id="UP000034004"/>
    </source>
</evidence>
<dbReference type="AlphaFoldDB" id="A0A0G0ATD1"/>
<dbReference type="InterPro" id="IPR003587">
    <property type="entry name" value="Hint_dom_N"/>
</dbReference>
<feature type="non-terminal residue" evidence="3">
    <location>
        <position position="225"/>
    </location>
</feature>
<reference evidence="3 4" key="1">
    <citation type="journal article" date="2015" name="Nature">
        <title>rRNA introns, odd ribosomes, and small enigmatic genomes across a large radiation of phyla.</title>
        <authorList>
            <person name="Brown C.T."/>
            <person name="Hug L.A."/>
            <person name="Thomas B.C."/>
            <person name="Sharon I."/>
            <person name="Castelle C.J."/>
            <person name="Singh A."/>
            <person name="Wilkins M.J."/>
            <person name="Williams K.H."/>
            <person name="Banfield J.F."/>
        </authorList>
    </citation>
    <scope>NUCLEOTIDE SEQUENCE [LARGE SCALE GENOMIC DNA]</scope>
</reference>
<dbReference type="NCBIfam" id="TIGR01443">
    <property type="entry name" value="intein_Cterm"/>
    <property type="match status" value="1"/>
</dbReference>
<dbReference type="Gene3D" id="2.170.16.10">
    <property type="entry name" value="Hedgehog/Intein (Hint) domain"/>
    <property type="match status" value="1"/>
</dbReference>
<name>A0A0G0ATD1_9BACT</name>
<protein>
    <submittedName>
        <fullName evidence="3">YD repeat protein</fullName>
    </submittedName>
</protein>
<organism evidence="3 4">
    <name type="scientific">Candidatus Roizmanbacteria bacterium GW2011_GWC2_34_23</name>
    <dbReference type="NCBI Taxonomy" id="1618484"/>
    <lineage>
        <taxon>Bacteria</taxon>
        <taxon>Candidatus Roizmaniibacteriota</taxon>
    </lineage>
</organism>
<dbReference type="SMART" id="SM00306">
    <property type="entry name" value="HintN"/>
    <property type="match status" value="1"/>
</dbReference>
<sequence>MIYLNLKIKKLYFTLKYFLILVLFFLVSVFFVSKVSAQCVPWGYIQCGGNLGTDKCCADAPEGGGHFCVICDSSFLPGTLVKTSTGDKKIENIKVGDEVLSFKDKKIAYSKVVRVFKYPKPYHYTLEAGEYMVKVTYNHPFYIGSNQFKIVEELKIGDTVFVLENNQLTAKEITRKTRVEEESYVYNMTVDNTNTYFAGGFAVHNKGNFECNDRWVNCPAGYIRT</sequence>
<dbReference type="Proteomes" id="UP000034004">
    <property type="component" value="Unassembled WGS sequence"/>
</dbReference>
<dbReference type="InterPro" id="IPR003586">
    <property type="entry name" value="Hint_dom_C"/>
</dbReference>
<dbReference type="Pfam" id="PF07591">
    <property type="entry name" value="PT-HINT"/>
    <property type="match status" value="1"/>
</dbReference>
<dbReference type="EMBL" id="LBPR01000029">
    <property type="protein sequence ID" value="KKP60159.1"/>
    <property type="molecule type" value="Genomic_DNA"/>
</dbReference>
<dbReference type="STRING" id="1618484.UR56_C0029G0018"/>
<dbReference type="InterPro" id="IPR036844">
    <property type="entry name" value="Hint_dom_sf"/>
</dbReference>